<dbReference type="InterPro" id="IPR011009">
    <property type="entry name" value="Kinase-like_dom_sf"/>
</dbReference>
<comment type="subcellular location">
    <subcellularLocation>
        <location evidence="1">Membrane</location>
    </subcellularLocation>
</comment>
<dbReference type="OrthoDB" id="4062651at2759"/>
<dbReference type="EMBL" id="BRYA01001448">
    <property type="protein sequence ID" value="GMI43022.1"/>
    <property type="molecule type" value="Genomic_DNA"/>
</dbReference>
<evidence type="ECO:0000259" key="11">
    <source>
        <dbReference type="PROSITE" id="PS50011"/>
    </source>
</evidence>
<dbReference type="Gene3D" id="3.30.200.20">
    <property type="entry name" value="Phosphorylase Kinase, domain 1"/>
    <property type="match status" value="1"/>
</dbReference>
<evidence type="ECO:0000256" key="9">
    <source>
        <dbReference type="PROSITE-ProRule" id="PRU10141"/>
    </source>
</evidence>
<protein>
    <recommendedName>
        <fullName evidence="11">Protein kinase domain-containing protein</fullName>
    </recommendedName>
</protein>
<dbReference type="Pfam" id="PF00069">
    <property type="entry name" value="Pkinase"/>
    <property type="match status" value="1"/>
</dbReference>
<dbReference type="Proteomes" id="UP001165065">
    <property type="component" value="Unassembled WGS sequence"/>
</dbReference>
<dbReference type="GO" id="GO:0016020">
    <property type="term" value="C:membrane"/>
    <property type="evidence" value="ECO:0007669"/>
    <property type="project" value="UniProtKB-SubCell"/>
</dbReference>
<feature type="binding site" evidence="9">
    <location>
        <position position="663"/>
    </location>
    <ligand>
        <name>ATP</name>
        <dbReference type="ChEBI" id="CHEBI:30616"/>
    </ligand>
</feature>
<dbReference type="InterPro" id="IPR028082">
    <property type="entry name" value="Peripla_BP_I"/>
</dbReference>
<comment type="caution">
    <text evidence="12">The sequence shown here is derived from an EMBL/GenBank/DDBJ whole genome shotgun (WGS) entry which is preliminary data.</text>
</comment>
<dbReference type="PROSITE" id="PS50011">
    <property type="entry name" value="PROTEIN_KINASE_DOM"/>
    <property type="match status" value="1"/>
</dbReference>
<name>A0A9W7LB34_9STRA</name>
<keyword evidence="7" id="KW-1133">Transmembrane helix</keyword>
<keyword evidence="8" id="KW-0472">Membrane</keyword>
<keyword evidence="10" id="KW-0732">Signal</keyword>
<keyword evidence="5" id="KW-0418">Kinase</keyword>
<feature type="chain" id="PRO_5040781353" description="Protein kinase domain-containing protein" evidence="10">
    <location>
        <begin position="23"/>
        <end position="1012"/>
    </location>
</feature>
<accession>A0A9W7LB34</accession>
<keyword evidence="4 9" id="KW-0547">Nucleotide-binding</keyword>
<feature type="signal peptide" evidence="10">
    <location>
        <begin position="1"/>
        <end position="22"/>
    </location>
</feature>
<evidence type="ECO:0000256" key="4">
    <source>
        <dbReference type="ARBA" id="ARBA00022741"/>
    </source>
</evidence>
<dbReference type="AlphaFoldDB" id="A0A9W7LB34"/>
<dbReference type="PROSITE" id="PS00108">
    <property type="entry name" value="PROTEIN_KINASE_ST"/>
    <property type="match status" value="1"/>
</dbReference>
<dbReference type="PROSITE" id="PS00107">
    <property type="entry name" value="PROTEIN_KINASE_ATP"/>
    <property type="match status" value="1"/>
</dbReference>
<dbReference type="InterPro" id="IPR051681">
    <property type="entry name" value="Ser/Thr_Kinases-Pseudokinases"/>
</dbReference>
<evidence type="ECO:0000256" key="10">
    <source>
        <dbReference type="SAM" id="SignalP"/>
    </source>
</evidence>
<dbReference type="SUPFAM" id="SSF56112">
    <property type="entry name" value="Protein kinase-like (PK-like)"/>
    <property type="match status" value="1"/>
</dbReference>
<dbReference type="FunFam" id="3.30.200.20:FF:000180">
    <property type="entry name" value="serine/threonine-protein kinase STY46-like"/>
    <property type="match status" value="1"/>
</dbReference>
<evidence type="ECO:0000256" key="6">
    <source>
        <dbReference type="ARBA" id="ARBA00022840"/>
    </source>
</evidence>
<dbReference type="Pfam" id="PF01094">
    <property type="entry name" value="ANF_receptor"/>
    <property type="match status" value="1"/>
</dbReference>
<dbReference type="SUPFAM" id="SSF53822">
    <property type="entry name" value="Periplasmic binding protein-like I"/>
    <property type="match status" value="1"/>
</dbReference>
<evidence type="ECO:0000313" key="12">
    <source>
        <dbReference type="EMBL" id="GMI43022.1"/>
    </source>
</evidence>
<dbReference type="SMART" id="SM00220">
    <property type="entry name" value="S_TKc"/>
    <property type="match status" value="1"/>
</dbReference>
<evidence type="ECO:0000256" key="2">
    <source>
        <dbReference type="ARBA" id="ARBA00022679"/>
    </source>
</evidence>
<evidence type="ECO:0000313" key="13">
    <source>
        <dbReference type="Proteomes" id="UP001165065"/>
    </source>
</evidence>
<feature type="domain" description="Protein kinase" evidence="11">
    <location>
        <begin position="636"/>
        <end position="920"/>
    </location>
</feature>
<dbReference type="InterPro" id="IPR001828">
    <property type="entry name" value="ANF_lig-bd_rcpt"/>
</dbReference>
<dbReference type="GO" id="GO:0004674">
    <property type="term" value="F:protein serine/threonine kinase activity"/>
    <property type="evidence" value="ECO:0007669"/>
    <property type="project" value="TreeGrafter"/>
</dbReference>
<dbReference type="InterPro" id="IPR008271">
    <property type="entry name" value="Ser/Thr_kinase_AS"/>
</dbReference>
<evidence type="ECO:0000256" key="3">
    <source>
        <dbReference type="ARBA" id="ARBA00022692"/>
    </source>
</evidence>
<dbReference type="InterPro" id="IPR017441">
    <property type="entry name" value="Protein_kinase_ATP_BS"/>
</dbReference>
<dbReference type="Gene3D" id="3.40.50.2300">
    <property type="match status" value="2"/>
</dbReference>
<keyword evidence="13" id="KW-1185">Reference proteome</keyword>
<keyword evidence="6 9" id="KW-0067">ATP-binding</keyword>
<organism evidence="12 13">
    <name type="scientific">Triparma columacea</name>
    <dbReference type="NCBI Taxonomy" id="722753"/>
    <lineage>
        <taxon>Eukaryota</taxon>
        <taxon>Sar</taxon>
        <taxon>Stramenopiles</taxon>
        <taxon>Ochrophyta</taxon>
        <taxon>Bolidophyceae</taxon>
        <taxon>Parmales</taxon>
        <taxon>Triparmaceae</taxon>
        <taxon>Triparma</taxon>
    </lineage>
</organism>
<gene>
    <name evidence="12" type="ORF">TrCOL_g3867</name>
</gene>
<dbReference type="PANTHER" id="PTHR44329">
    <property type="entry name" value="SERINE/THREONINE-PROTEIN KINASE TNNI3K-RELATED"/>
    <property type="match status" value="1"/>
</dbReference>
<reference evidence="13" key="1">
    <citation type="journal article" date="2023" name="Commun. Biol.">
        <title>Genome analysis of Parmales, the sister group of diatoms, reveals the evolutionary specialization of diatoms from phago-mixotrophs to photoautotrophs.</title>
        <authorList>
            <person name="Ban H."/>
            <person name="Sato S."/>
            <person name="Yoshikawa S."/>
            <person name="Yamada K."/>
            <person name="Nakamura Y."/>
            <person name="Ichinomiya M."/>
            <person name="Sato N."/>
            <person name="Blanc-Mathieu R."/>
            <person name="Endo H."/>
            <person name="Kuwata A."/>
            <person name="Ogata H."/>
        </authorList>
    </citation>
    <scope>NUCLEOTIDE SEQUENCE [LARGE SCALE GENOMIC DNA]</scope>
</reference>
<dbReference type="GO" id="GO:0005524">
    <property type="term" value="F:ATP binding"/>
    <property type="evidence" value="ECO:0007669"/>
    <property type="project" value="UniProtKB-UniRule"/>
</dbReference>
<keyword evidence="3" id="KW-0812">Transmembrane</keyword>
<sequence length="1012" mass="112342">MRRFWCAFCVFAVFGPYLLVSSEEVLDVAGLMIYTDQTKEVGQQTRGLSPLERQAAMLWGAHHFNQRDDTFVSEITSMDYMDGCNIQLNYSFFDIGKTQVGAIQAYREATLLKHDHPAKVMNTDIWSSRTKTLSFLGKLDKIILTSGSATSDELDDGTQYPYFTRTIPPDSAVSEAIVVFLKDRGFTKVGCVYINDAYGIAFKNGIINAAEANEMEAFTSPFVSGTDLITSVTDIVDTSNGEVNAWVAILFDADLDNVMRDAIRNNAAGADNVWVFTDGLNDGDLSERAVGGSGCVDDDCEEIAAALDGVFRVVATQGVDTKSGDTLYDRFVEAWAKLDDDSDFQRELSKKALTRTADGVKYIADGGGKNMDGTTSPVPAGTDLSEYSSNFFKNSALSAYEGFFYDATIQIGLGACKAWAENGANFKIDASGDEEMTEFANMLLSGMMSVTFEGWSGNVIFDEDTGSRTPSSTSFEISQLIFEPTNQTLTLTKVGDWNNARAKPFHFNPDCFGCVDFRYASGLNTPPAQKEGNIISIGGGGGVKVEIVLGSLAGLLALFVAFYVFKEKEEEGMRRRISTLEAELTLLKEYDQHEKDMIDNEITGFRKNFEEHRDKNKAASTERDELDKFIIPASEVTPVKMIGKGSFGEVFLADYRGQQVAVKTMSSIDAENLSRFRDEIILMSDLHHPNVVFMVGACWEKQLMALVLEFCDKGTASDCLAPDLTWGDPLFKWAKDISLGIGYLHNISFFDTKNNIQVSNIIHRDIKPDNCLVTDTFGVKVSDFGEARMADVGKTMTMVGTPFYVAPEVIRGDHYSTSADVYSYALTLVCFATKQEHLNKWLKKAYVMDRLKARNGKKAAGTDNVSDNRIAHLMCNKSWRPSDALIDDLNVPSKMAQLIEICWLDDPTKRPTFKEIKTFLVDQCMEEIMGSEGGERGSRRQSTTGMRMVSKILQNEARRKEEKNLEGDNEEEVTFRGGEWKDIKKMVEEEGGAKILKEVLMQRKKMREAGIN</sequence>
<proteinExistence type="predicted"/>
<dbReference type="InterPro" id="IPR000719">
    <property type="entry name" value="Prot_kinase_dom"/>
</dbReference>
<evidence type="ECO:0000256" key="1">
    <source>
        <dbReference type="ARBA" id="ARBA00004370"/>
    </source>
</evidence>
<evidence type="ECO:0000256" key="7">
    <source>
        <dbReference type="ARBA" id="ARBA00022989"/>
    </source>
</evidence>
<keyword evidence="2" id="KW-0808">Transferase</keyword>
<evidence type="ECO:0000256" key="5">
    <source>
        <dbReference type="ARBA" id="ARBA00022777"/>
    </source>
</evidence>
<evidence type="ECO:0000256" key="8">
    <source>
        <dbReference type="ARBA" id="ARBA00023136"/>
    </source>
</evidence>
<dbReference type="Gene3D" id="1.10.510.10">
    <property type="entry name" value="Transferase(Phosphotransferase) domain 1"/>
    <property type="match status" value="1"/>
</dbReference>